<evidence type="ECO:0000313" key="1">
    <source>
        <dbReference type="EMBL" id="KAJ3010702.1"/>
    </source>
</evidence>
<sequence length="137" mass="14214">MPIGRPIHSLLRNPLIQSHSKATTRCLFENDPVTTILEADAAAVTNASAIEMSILQGGADYITDATLPSDAAESPRTTAEATQPSAMASQVAGVSPSRSVPPDVLDVYRSAVATTAALVPPLFRGSSRRALSDSSPV</sequence>
<protein>
    <submittedName>
        <fullName evidence="1">Uncharacterized protein</fullName>
    </submittedName>
</protein>
<accession>A0ACC1Q6B1</accession>
<evidence type="ECO:0000313" key="2">
    <source>
        <dbReference type="Proteomes" id="UP001144978"/>
    </source>
</evidence>
<dbReference type="Proteomes" id="UP001144978">
    <property type="component" value="Unassembled WGS sequence"/>
</dbReference>
<reference evidence="1" key="1">
    <citation type="submission" date="2022-08" db="EMBL/GenBank/DDBJ databases">
        <title>Genome Sequence of Pycnoporus sanguineus.</title>
        <authorList>
            <person name="Buettner E."/>
        </authorList>
    </citation>
    <scope>NUCLEOTIDE SEQUENCE</scope>
    <source>
        <strain evidence="1">CG-C14</strain>
    </source>
</reference>
<gene>
    <name evidence="1" type="ORF">NUW54_g2399</name>
</gene>
<proteinExistence type="predicted"/>
<comment type="caution">
    <text evidence="1">The sequence shown here is derived from an EMBL/GenBank/DDBJ whole genome shotgun (WGS) entry which is preliminary data.</text>
</comment>
<organism evidence="1 2">
    <name type="scientific">Trametes sanguinea</name>
    <dbReference type="NCBI Taxonomy" id="158606"/>
    <lineage>
        <taxon>Eukaryota</taxon>
        <taxon>Fungi</taxon>
        <taxon>Dikarya</taxon>
        <taxon>Basidiomycota</taxon>
        <taxon>Agaricomycotina</taxon>
        <taxon>Agaricomycetes</taxon>
        <taxon>Polyporales</taxon>
        <taxon>Polyporaceae</taxon>
        <taxon>Trametes</taxon>
    </lineage>
</organism>
<dbReference type="EMBL" id="JANSHE010000450">
    <property type="protein sequence ID" value="KAJ3010702.1"/>
    <property type="molecule type" value="Genomic_DNA"/>
</dbReference>
<keyword evidence="2" id="KW-1185">Reference proteome</keyword>
<name>A0ACC1Q6B1_9APHY</name>